<dbReference type="SUPFAM" id="SSF51735">
    <property type="entry name" value="NAD(P)-binding Rossmann-fold domains"/>
    <property type="match status" value="1"/>
</dbReference>
<dbReference type="NCBIfam" id="NF005559">
    <property type="entry name" value="PRK07231.1"/>
    <property type="match status" value="1"/>
</dbReference>
<dbReference type="PROSITE" id="PS00061">
    <property type="entry name" value="ADH_SHORT"/>
    <property type="match status" value="1"/>
</dbReference>
<dbReference type="Proteomes" id="UP001272987">
    <property type="component" value="Unassembled WGS sequence"/>
</dbReference>
<keyword evidence="7" id="KW-1185">Reference proteome</keyword>
<dbReference type="STRING" id="42234.IQ63_44505"/>
<comment type="caution">
    <text evidence="3">The sequence shown here is derived from an EMBL/GenBank/DDBJ whole genome shotgun (WGS) entry which is preliminary data.</text>
</comment>
<gene>
    <name evidence="3" type="ORF">IQ63_44505</name>
    <name evidence="4" type="ORF">PV399_32895</name>
    <name evidence="5" type="ORF">PV666_29815</name>
</gene>
<dbReference type="InterPro" id="IPR002347">
    <property type="entry name" value="SDR_fam"/>
</dbReference>
<dbReference type="eggNOG" id="COG1028">
    <property type="taxonomic scope" value="Bacteria"/>
</dbReference>
<dbReference type="Proteomes" id="UP000037151">
    <property type="component" value="Unassembled WGS sequence"/>
</dbReference>
<reference evidence="4 7" key="3">
    <citation type="journal article" date="2023" name="Microb. Genom.">
        <title>Mesoterricola silvestris gen. nov., sp. nov., Mesoterricola sediminis sp. nov., Geothrix oryzae sp. nov., Geothrix edaphica sp. nov., Geothrix rubra sp. nov., and Geothrix limicola sp. nov., six novel members of Acidobacteriota isolated from soils.</title>
        <authorList>
            <person name="Weisberg A.J."/>
            <person name="Pearce E."/>
            <person name="Kramer C.G."/>
            <person name="Chang J.H."/>
            <person name="Clarke C.R."/>
        </authorList>
    </citation>
    <scope>NUCLEOTIDE SEQUENCE</scope>
    <source>
        <strain evidence="5 7">NB05-1H</strain>
        <strain evidence="4">NRRL_B-16521</strain>
    </source>
</reference>
<comment type="similarity">
    <text evidence="1">Belongs to the short-chain dehydrogenases/reductases (SDR) family.</text>
</comment>
<dbReference type="EMBL" id="JARAWC010000031">
    <property type="protein sequence ID" value="MDX2964480.1"/>
    <property type="molecule type" value="Genomic_DNA"/>
</dbReference>
<dbReference type="CDD" id="cd05233">
    <property type="entry name" value="SDR_c"/>
    <property type="match status" value="1"/>
</dbReference>
<protein>
    <submittedName>
        <fullName evidence="4">SDR family NAD(P)-dependent oxidoreductase</fullName>
    </submittedName>
    <submittedName>
        <fullName evidence="3">Short-chain dehydrogenase</fullName>
    </submittedName>
</protein>
<dbReference type="PANTHER" id="PTHR24321:SF14">
    <property type="entry name" value="SHORT-CHAIN TYPE DEHYDROGENASE_REDUCTASE BLR2146-RELATED"/>
    <property type="match status" value="1"/>
</dbReference>
<dbReference type="Pfam" id="PF13561">
    <property type="entry name" value="adh_short_C2"/>
    <property type="match status" value="1"/>
</dbReference>
<dbReference type="PRINTS" id="PR00080">
    <property type="entry name" value="SDRFAMILY"/>
</dbReference>
<evidence type="ECO:0000313" key="3">
    <source>
        <dbReference type="EMBL" id="KND23649.1"/>
    </source>
</evidence>
<dbReference type="PATRIC" id="fig|42234.21.peg.9141"/>
<dbReference type="FunFam" id="3.40.50.720:FF:000084">
    <property type="entry name" value="Short-chain dehydrogenase reductase"/>
    <property type="match status" value="1"/>
</dbReference>
<dbReference type="Proteomes" id="UP001282288">
    <property type="component" value="Unassembled WGS sequence"/>
</dbReference>
<sequence>MTHAAHSLTGKVAVVTGGAGGIGVATVEALAALGAHVVLADVADAPAKTAAEKLVAQGLSVVGHGVDIADEASVERLVDFAVDTFGGIDVLDNNAALTSAIRQDRDVVSMSAELWDQVLAVNLRGPMLLCKHTVPVMIERGGGSIINITSGQGLSGDRVMVAYGASKGGLIALTRSVAAAYGADGVRCNAVAPGLVRTPALEADMPEPVQRMFQSANLIPRLGTPDDVASMVAFLASPAASFITGQVLSVDGGFLSHLPTLSPLPPR</sequence>
<dbReference type="EMBL" id="JPPY01000259">
    <property type="protein sequence ID" value="KND23649.1"/>
    <property type="molecule type" value="Genomic_DNA"/>
</dbReference>
<accession>A0A0L0JDX1</accession>
<evidence type="ECO:0000256" key="2">
    <source>
        <dbReference type="ARBA" id="ARBA00023002"/>
    </source>
</evidence>
<evidence type="ECO:0000313" key="7">
    <source>
        <dbReference type="Proteomes" id="UP001272987"/>
    </source>
</evidence>
<reference evidence="3" key="1">
    <citation type="submission" date="2014-07" db="EMBL/GenBank/DDBJ databases">
        <title>A systematic study of Ichneumonosoma Meijere, Pelmatops Enderlein, Pseudopelmatops Shiraki and Soita Walker (Diptera: Tephritidae).</title>
        <authorList>
            <person name="Chen X.-L."/>
            <person name="Norrbom A."/>
            <person name="Zhu C.-D."/>
        </authorList>
    </citation>
    <scope>NUCLEOTIDE SEQUENCE</scope>
    <source>
        <strain evidence="3">NCPPB 4445</strain>
    </source>
</reference>
<evidence type="ECO:0000256" key="1">
    <source>
        <dbReference type="ARBA" id="ARBA00006484"/>
    </source>
</evidence>
<dbReference type="InterPro" id="IPR036291">
    <property type="entry name" value="NAD(P)-bd_dom_sf"/>
</dbReference>
<dbReference type="GO" id="GO:0016491">
    <property type="term" value="F:oxidoreductase activity"/>
    <property type="evidence" value="ECO:0007669"/>
    <property type="project" value="UniProtKB-KW"/>
</dbReference>
<dbReference type="InterPro" id="IPR020904">
    <property type="entry name" value="Sc_DH/Rdtase_CS"/>
</dbReference>
<reference evidence="6" key="2">
    <citation type="submission" date="2014-07" db="EMBL/GenBank/DDBJ databases">
        <title>Genome sequencing of plant-pathogenic Streptomyces species.</title>
        <authorList>
            <person name="Harrison J."/>
            <person name="Sapp M."/>
            <person name="Thwaites R."/>
            <person name="Studholme D.J."/>
        </authorList>
    </citation>
    <scope>NUCLEOTIDE SEQUENCE [LARGE SCALE GENOMIC DNA]</scope>
    <source>
        <strain evidence="6">NCPPB 4445</strain>
    </source>
</reference>
<evidence type="ECO:0000313" key="4">
    <source>
        <dbReference type="EMBL" id="MDX2964480.1"/>
    </source>
</evidence>
<dbReference type="PANTHER" id="PTHR24321">
    <property type="entry name" value="DEHYDROGENASES, SHORT CHAIN"/>
    <property type="match status" value="1"/>
</dbReference>
<evidence type="ECO:0000313" key="5">
    <source>
        <dbReference type="EMBL" id="MDX3022056.1"/>
    </source>
</evidence>
<keyword evidence="2" id="KW-0560">Oxidoreductase</keyword>
<dbReference type="PRINTS" id="PR00081">
    <property type="entry name" value="GDHRDH"/>
</dbReference>
<dbReference type="Gene3D" id="3.40.50.720">
    <property type="entry name" value="NAD(P)-binding Rossmann-like Domain"/>
    <property type="match status" value="1"/>
</dbReference>
<dbReference type="OrthoDB" id="7064009at2"/>
<dbReference type="AlphaFoldDB" id="A0A0L0JDX1"/>
<dbReference type="GeneID" id="69809441"/>
<proteinExistence type="inferred from homology"/>
<organism evidence="3 6">
    <name type="scientific">Streptomyces acidiscabies</name>
    <dbReference type="NCBI Taxonomy" id="42234"/>
    <lineage>
        <taxon>Bacteria</taxon>
        <taxon>Bacillati</taxon>
        <taxon>Actinomycetota</taxon>
        <taxon>Actinomycetes</taxon>
        <taxon>Kitasatosporales</taxon>
        <taxon>Streptomycetaceae</taxon>
        <taxon>Streptomyces</taxon>
    </lineage>
</organism>
<name>A0A0L0JDX1_9ACTN</name>
<dbReference type="EMBL" id="JARAWP010000019">
    <property type="protein sequence ID" value="MDX3022056.1"/>
    <property type="molecule type" value="Genomic_DNA"/>
</dbReference>
<dbReference type="RefSeq" id="WP_010357357.1">
    <property type="nucleotide sequence ID" value="NZ_BCMK01000008.1"/>
</dbReference>
<evidence type="ECO:0000313" key="6">
    <source>
        <dbReference type="Proteomes" id="UP000037151"/>
    </source>
</evidence>